<evidence type="ECO:0000256" key="1">
    <source>
        <dbReference type="ARBA" id="ARBA00004141"/>
    </source>
</evidence>
<protein>
    <recommendedName>
        <fullName evidence="6">Methylamine utilisation protein MauE domain-containing protein</fullName>
    </recommendedName>
</protein>
<dbReference type="GO" id="GO:0030416">
    <property type="term" value="P:methylamine metabolic process"/>
    <property type="evidence" value="ECO:0007669"/>
    <property type="project" value="InterPro"/>
</dbReference>
<keyword evidence="2 5" id="KW-0812">Transmembrane</keyword>
<dbReference type="Proteomes" id="UP001148482">
    <property type="component" value="Unassembled WGS sequence"/>
</dbReference>
<evidence type="ECO:0000259" key="6">
    <source>
        <dbReference type="Pfam" id="PF07291"/>
    </source>
</evidence>
<evidence type="ECO:0000256" key="4">
    <source>
        <dbReference type="ARBA" id="ARBA00023136"/>
    </source>
</evidence>
<comment type="subcellular location">
    <subcellularLocation>
        <location evidence="1">Membrane</location>
        <topology evidence="1">Multi-pass membrane protein</topology>
    </subcellularLocation>
</comment>
<proteinExistence type="predicted"/>
<comment type="caution">
    <text evidence="7">The sequence shown here is derived from an EMBL/GenBank/DDBJ whole genome shotgun (WGS) entry which is preliminary data.</text>
</comment>
<gene>
    <name evidence="7" type="ORF">OQ279_09420</name>
</gene>
<dbReference type="EMBL" id="JAPJDA010000013">
    <property type="protein sequence ID" value="MCX2838371.1"/>
    <property type="molecule type" value="Genomic_DNA"/>
</dbReference>
<keyword evidence="8" id="KW-1185">Reference proteome</keyword>
<accession>A0A9X3I0Z1</accession>
<organism evidence="7 8">
    <name type="scientific">Salinimicrobium profundisediminis</name>
    <dbReference type="NCBI Taxonomy" id="2994553"/>
    <lineage>
        <taxon>Bacteria</taxon>
        <taxon>Pseudomonadati</taxon>
        <taxon>Bacteroidota</taxon>
        <taxon>Flavobacteriia</taxon>
        <taxon>Flavobacteriales</taxon>
        <taxon>Flavobacteriaceae</taxon>
        <taxon>Salinimicrobium</taxon>
    </lineage>
</organism>
<keyword evidence="4 5" id="KW-0472">Membrane</keyword>
<evidence type="ECO:0000256" key="2">
    <source>
        <dbReference type="ARBA" id="ARBA00022692"/>
    </source>
</evidence>
<evidence type="ECO:0000256" key="5">
    <source>
        <dbReference type="SAM" id="Phobius"/>
    </source>
</evidence>
<name>A0A9X3I0Z1_9FLAO</name>
<feature type="domain" description="Methylamine utilisation protein MauE" evidence="6">
    <location>
        <begin position="13"/>
        <end position="139"/>
    </location>
</feature>
<dbReference type="RefSeq" id="WP_266069624.1">
    <property type="nucleotide sequence ID" value="NZ_JAPJDA010000013.1"/>
</dbReference>
<feature type="transmembrane region" description="Helical" evidence="5">
    <location>
        <begin position="124"/>
        <end position="142"/>
    </location>
</feature>
<dbReference type="GO" id="GO:0016020">
    <property type="term" value="C:membrane"/>
    <property type="evidence" value="ECO:0007669"/>
    <property type="project" value="UniProtKB-SubCell"/>
</dbReference>
<evidence type="ECO:0000313" key="8">
    <source>
        <dbReference type="Proteomes" id="UP001148482"/>
    </source>
</evidence>
<dbReference type="InterPro" id="IPR009908">
    <property type="entry name" value="Methylamine_util_MauE"/>
</dbReference>
<dbReference type="Pfam" id="PF07291">
    <property type="entry name" value="MauE"/>
    <property type="match status" value="1"/>
</dbReference>
<evidence type="ECO:0000256" key="3">
    <source>
        <dbReference type="ARBA" id="ARBA00022989"/>
    </source>
</evidence>
<dbReference type="AlphaFoldDB" id="A0A9X3I0Z1"/>
<sequence length="160" mass="18362">MKKFEKNIAHWKKWTVDVISLFFIILFTYAAVSKLIEFENFQTQLEQFPFINDFSVSLAIILPTVQIIISFLYFKPNFRFQAFYSSLILLIIFNLYIIAVLLFAESIPCSCGGVISTFSWNDHLIFNTGCSLLALLAIALSYDLKTYKSKSSTNVVEVKP</sequence>
<feature type="transmembrane region" description="Helical" evidence="5">
    <location>
        <begin position="86"/>
        <end position="104"/>
    </location>
</feature>
<keyword evidence="3 5" id="KW-1133">Transmembrane helix</keyword>
<feature type="transmembrane region" description="Helical" evidence="5">
    <location>
        <begin position="14"/>
        <end position="36"/>
    </location>
</feature>
<evidence type="ECO:0000313" key="7">
    <source>
        <dbReference type="EMBL" id="MCX2838371.1"/>
    </source>
</evidence>
<reference evidence="7" key="1">
    <citation type="submission" date="2022-11" db="EMBL/GenBank/DDBJ databases">
        <title>Salinimicrobium profundisediminis sp. nov., isolated from deep-sea sediment of the Mariana Trench.</title>
        <authorList>
            <person name="Fu H."/>
        </authorList>
    </citation>
    <scope>NUCLEOTIDE SEQUENCE</scope>
    <source>
        <strain evidence="7">MT39</strain>
    </source>
</reference>
<feature type="transmembrane region" description="Helical" evidence="5">
    <location>
        <begin position="56"/>
        <end position="74"/>
    </location>
</feature>